<sequence length="81" mass="9086">MNDPSAPDDIEQQITDDTTSQRSSSSLGVAFDSEFVAKVARCKMQYPDMFVSDFFNDDSGIYPQPDLEQSLKIVPEPFCNK</sequence>
<evidence type="ECO:0000313" key="3">
    <source>
        <dbReference type="WBParaSite" id="nRc.2.0.1.t14185-RA"/>
    </source>
</evidence>
<keyword evidence="2" id="KW-1185">Reference proteome</keyword>
<feature type="compositionally biased region" description="Low complexity" evidence="1">
    <location>
        <begin position="12"/>
        <end position="26"/>
    </location>
</feature>
<name>A0A915IK39_ROMCU</name>
<feature type="region of interest" description="Disordered" evidence="1">
    <location>
        <begin position="1"/>
        <end position="26"/>
    </location>
</feature>
<proteinExistence type="predicted"/>
<dbReference type="Proteomes" id="UP000887565">
    <property type="component" value="Unplaced"/>
</dbReference>
<accession>A0A915IK39</accession>
<dbReference type="AlphaFoldDB" id="A0A915IK39"/>
<feature type="compositionally biased region" description="Acidic residues" evidence="1">
    <location>
        <begin position="1"/>
        <end position="11"/>
    </location>
</feature>
<evidence type="ECO:0000256" key="1">
    <source>
        <dbReference type="SAM" id="MobiDB-lite"/>
    </source>
</evidence>
<reference evidence="3" key="1">
    <citation type="submission" date="2022-11" db="UniProtKB">
        <authorList>
            <consortium name="WormBaseParasite"/>
        </authorList>
    </citation>
    <scope>IDENTIFICATION</scope>
</reference>
<dbReference type="WBParaSite" id="nRc.2.0.1.t14185-RA">
    <property type="protein sequence ID" value="nRc.2.0.1.t14185-RA"/>
    <property type="gene ID" value="nRc.2.0.1.g14185"/>
</dbReference>
<organism evidence="2 3">
    <name type="scientific">Romanomermis culicivorax</name>
    <name type="common">Nematode worm</name>
    <dbReference type="NCBI Taxonomy" id="13658"/>
    <lineage>
        <taxon>Eukaryota</taxon>
        <taxon>Metazoa</taxon>
        <taxon>Ecdysozoa</taxon>
        <taxon>Nematoda</taxon>
        <taxon>Enoplea</taxon>
        <taxon>Dorylaimia</taxon>
        <taxon>Mermithida</taxon>
        <taxon>Mermithoidea</taxon>
        <taxon>Mermithidae</taxon>
        <taxon>Romanomermis</taxon>
    </lineage>
</organism>
<protein>
    <submittedName>
        <fullName evidence="3">Uncharacterized protein</fullName>
    </submittedName>
</protein>
<evidence type="ECO:0000313" key="2">
    <source>
        <dbReference type="Proteomes" id="UP000887565"/>
    </source>
</evidence>